<dbReference type="GO" id="GO:0003677">
    <property type="term" value="F:DNA binding"/>
    <property type="evidence" value="ECO:0007669"/>
    <property type="project" value="UniProtKB-UniRule"/>
</dbReference>
<dbReference type="GO" id="GO:0006508">
    <property type="term" value="P:proteolysis"/>
    <property type="evidence" value="ECO:0007669"/>
    <property type="project" value="InterPro"/>
</dbReference>
<feature type="active site" description="For autocatalytic cleavage activity" evidence="12">
    <location>
        <position position="162"/>
    </location>
</feature>
<accession>A0A1F5KNE9</accession>
<dbReference type="EMBL" id="MFDM01000030">
    <property type="protein sequence ID" value="OGE42151.1"/>
    <property type="molecule type" value="Genomic_DNA"/>
</dbReference>
<comment type="caution">
    <text evidence="16">The sequence shown here is derived from an EMBL/GenBank/DDBJ whole genome shotgun (WGS) entry which is preliminary data.</text>
</comment>
<keyword evidence="5 12" id="KW-0378">Hydrolase</keyword>
<comment type="caution">
    <text evidence="12">Lacks conserved residue(s) required for the propagation of feature annotation.</text>
</comment>
<feature type="domain" description="Peptidase S24/S26A/S26B/S26C" evidence="14">
    <location>
        <begin position="83"/>
        <end position="192"/>
    </location>
</feature>
<evidence type="ECO:0000256" key="2">
    <source>
        <dbReference type="ARBA" id="ARBA00022491"/>
    </source>
</evidence>
<dbReference type="InterPro" id="IPR036286">
    <property type="entry name" value="LexA/Signal_pep-like_sf"/>
</dbReference>
<evidence type="ECO:0000256" key="1">
    <source>
        <dbReference type="ARBA" id="ARBA00007484"/>
    </source>
</evidence>
<keyword evidence="7 12" id="KW-0805">Transcription regulation</keyword>
<dbReference type="GO" id="GO:0004252">
    <property type="term" value="F:serine-type endopeptidase activity"/>
    <property type="evidence" value="ECO:0007669"/>
    <property type="project" value="UniProtKB-UniRule"/>
</dbReference>
<dbReference type="InterPro" id="IPR015927">
    <property type="entry name" value="Peptidase_S24_S26A/B/C"/>
</dbReference>
<reference evidence="16 17" key="1">
    <citation type="journal article" date="2016" name="Nat. Commun.">
        <title>Thousands of microbial genomes shed light on interconnected biogeochemical processes in an aquifer system.</title>
        <authorList>
            <person name="Anantharaman K."/>
            <person name="Brown C.T."/>
            <person name="Hug L.A."/>
            <person name="Sharon I."/>
            <person name="Castelle C.J."/>
            <person name="Probst A.J."/>
            <person name="Thomas B.C."/>
            <person name="Singh A."/>
            <person name="Wilkins M.J."/>
            <person name="Karaoz U."/>
            <person name="Brodie E.L."/>
            <person name="Williams K.H."/>
            <person name="Hubbard S.S."/>
            <person name="Banfield J.F."/>
        </authorList>
    </citation>
    <scope>NUCLEOTIDE SEQUENCE [LARGE SCALE GENOMIC DNA]</scope>
</reference>
<feature type="site" description="Cleavage; by autolysis" evidence="12">
    <location>
        <begin position="90"/>
        <end position="91"/>
    </location>
</feature>
<dbReference type="PANTHER" id="PTHR33516">
    <property type="entry name" value="LEXA REPRESSOR"/>
    <property type="match status" value="1"/>
</dbReference>
<evidence type="ECO:0000259" key="15">
    <source>
        <dbReference type="Pfam" id="PF01726"/>
    </source>
</evidence>
<evidence type="ECO:0000256" key="3">
    <source>
        <dbReference type="ARBA" id="ARBA00022705"/>
    </source>
</evidence>
<dbReference type="PANTHER" id="PTHR33516:SF2">
    <property type="entry name" value="LEXA REPRESSOR-RELATED"/>
    <property type="match status" value="1"/>
</dbReference>
<dbReference type="InterPro" id="IPR006200">
    <property type="entry name" value="LexA"/>
</dbReference>
<keyword evidence="11 12" id="KW-0742">SOS response</keyword>
<protein>
    <recommendedName>
        <fullName evidence="12">LexA repressor</fullName>
        <ecNumber evidence="12">3.4.21.88</ecNumber>
    </recommendedName>
</protein>
<evidence type="ECO:0000256" key="7">
    <source>
        <dbReference type="ARBA" id="ARBA00023015"/>
    </source>
</evidence>
<keyword evidence="4 12" id="KW-0227">DNA damage</keyword>
<comment type="similarity">
    <text evidence="1 12 13">Belongs to the peptidase S24 family.</text>
</comment>
<sequence length="203" mass="22615">MNGKLKRTLTPKQKNILDFITSFSINKGYAPSLEEIGNKFELVISTVHQHIKALKTKGYLKKEDNQPRGVSLFEQTPDSVEIPLLGIIAAGTPIEPIENPEPIKVPKNLVSRQGDFYALKVKGDSMIEDGIWDGDVVIIKSQQTADNGDTVVAVTEDGATLKIFRNKNGTIFLEPRNKRLENIYPQSLEIRGIFKGLIRDNSI</sequence>
<dbReference type="InterPro" id="IPR006197">
    <property type="entry name" value="Peptidase_S24_LexA"/>
</dbReference>
<keyword evidence="6 12" id="KW-0068">Autocatalytic cleavage</keyword>
<dbReference type="GO" id="GO:0009432">
    <property type="term" value="P:SOS response"/>
    <property type="evidence" value="ECO:0007669"/>
    <property type="project" value="UniProtKB-UniRule"/>
</dbReference>
<dbReference type="InterPro" id="IPR036388">
    <property type="entry name" value="WH-like_DNA-bd_sf"/>
</dbReference>
<dbReference type="CDD" id="cd06529">
    <property type="entry name" value="S24_LexA-like"/>
    <property type="match status" value="1"/>
</dbReference>
<evidence type="ECO:0000256" key="11">
    <source>
        <dbReference type="ARBA" id="ARBA00023236"/>
    </source>
</evidence>
<dbReference type="Pfam" id="PF00717">
    <property type="entry name" value="Peptidase_S24"/>
    <property type="match status" value="1"/>
</dbReference>
<dbReference type="Gene3D" id="1.10.10.10">
    <property type="entry name" value="Winged helix-like DNA-binding domain superfamily/Winged helix DNA-binding domain"/>
    <property type="match status" value="1"/>
</dbReference>
<dbReference type="EC" id="3.4.21.88" evidence="12"/>
<dbReference type="HAMAP" id="MF_00015">
    <property type="entry name" value="LexA"/>
    <property type="match status" value="1"/>
</dbReference>
<dbReference type="InterPro" id="IPR039418">
    <property type="entry name" value="LexA-like"/>
</dbReference>
<comment type="subunit">
    <text evidence="12">Homodimer.</text>
</comment>
<keyword evidence="3 12" id="KW-0235">DNA replication</keyword>
<feature type="domain" description="LexA repressor DNA-binding" evidence="15">
    <location>
        <begin position="7"/>
        <end position="69"/>
    </location>
</feature>
<evidence type="ECO:0000256" key="4">
    <source>
        <dbReference type="ARBA" id="ARBA00022763"/>
    </source>
</evidence>
<dbReference type="InterPro" id="IPR006199">
    <property type="entry name" value="LexA_DNA-bd_dom"/>
</dbReference>
<name>A0A1F5KNE9_9BACT</name>
<dbReference type="Pfam" id="PF01726">
    <property type="entry name" value="LexA_DNA_bind"/>
    <property type="match status" value="1"/>
</dbReference>
<evidence type="ECO:0000256" key="6">
    <source>
        <dbReference type="ARBA" id="ARBA00022813"/>
    </source>
</evidence>
<dbReference type="STRING" id="1797785.A3B45_00655"/>
<gene>
    <name evidence="12" type="primary">lexA</name>
    <name evidence="16" type="ORF">A3B45_00655</name>
</gene>
<dbReference type="InterPro" id="IPR036390">
    <property type="entry name" value="WH_DNA-bd_sf"/>
</dbReference>
<evidence type="ECO:0000256" key="9">
    <source>
        <dbReference type="ARBA" id="ARBA00023163"/>
    </source>
</evidence>
<evidence type="ECO:0000256" key="8">
    <source>
        <dbReference type="ARBA" id="ARBA00023125"/>
    </source>
</evidence>
<evidence type="ECO:0000259" key="14">
    <source>
        <dbReference type="Pfam" id="PF00717"/>
    </source>
</evidence>
<dbReference type="SUPFAM" id="SSF46785">
    <property type="entry name" value="Winged helix' DNA-binding domain"/>
    <property type="match status" value="1"/>
</dbReference>
<dbReference type="AlphaFoldDB" id="A0A1F5KNE9"/>
<dbReference type="Proteomes" id="UP000178565">
    <property type="component" value="Unassembled WGS sequence"/>
</dbReference>
<dbReference type="GO" id="GO:0045892">
    <property type="term" value="P:negative regulation of DNA-templated transcription"/>
    <property type="evidence" value="ECO:0007669"/>
    <property type="project" value="UniProtKB-UniRule"/>
</dbReference>
<dbReference type="GO" id="GO:0006260">
    <property type="term" value="P:DNA replication"/>
    <property type="evidence" value="ECO:0007669"/>
    <property type="project" value="UniProtKB-UniRule"/>
</dbReference>
<evidence type="ECO:0000313" key="17">
    <source>
        <dbReference type="Proteomes" id="UP000178565"/>
    </source>
</evidence>
<comment type="function">
    <text evidence="12">Represses a number of genes involved in the response to DNA damage (SOS response), including recA and lexA. In the presence of single-stranded DNA, RecA interacts with LexA causing an autocatalytic cleavage which disrupts the DNA-binding part of LexA, leading to derepression of the SOS regulon and eventually DNA repair.</text>
</comment>
<keyword evidence="10 12" id="KW-0234">DNA repair</keyword>
<evidence type="ECO:0000256" key="12">
    <source>
        <dbReference type="HAMAP-Rule" id="MF_00015"/>
    </source>
</evidence>
<organism evidence="16 17">
    <name type="scientific">Candidatus Daviesbacteria bacterium RIFCSPLOWO2_01_FULL_39_12</name>
    <dbReference type="NCBI Taxonomy" id="1797785"/>
    <lineage>
        <taxon>Bacteria</taxon>
        <taxon>Candidatus Daviesiibacteriota</taxon>
    </lineage>
</organism>
<dbReference type="Gene3D" id="2.10.109.10">
    <property type="entry name" value="Umud Fragment, subunit A"/>
    <property type="match status" value="1"/>
</dbReference>
<dbReference type="PRINTS" id="PR00726">
    <property type="entry name" value="LEXASERPTASE"/>
</dbReference>
<dbReference type="NCBIfam" id="TIGR00498">
    <property type="entry name" value="lexA"/>
    <property type="match status" value="1"/>
</dbReference>
<keyword evidence="9 12" id="KW-0804">Transcription</keyword>
<feature type="active site" description="For autocatalytic cleavage activity" evidence="12">
    <location>
        <position position="125"/>
    </location>
</feature>
<dbReference type="SUPFAM" id="SSF51306">
    <property type="entry name" value="LexA/Signal peptidase"/>
    <property type="match status" value="1"/>
</dbReference>
<evidence type="ECO:0000256" key="13">
    <source>
        <dbReference type="RuleBase" id="RU003991"/>
    </source>
</evidence>
<proteinExistence type="inferred from homology"/>
<evidence type="ECO:0000313" key="16">
    <source>
        <dbReference type="EMBL" id="OGE42151.1"/>
    </source>
</evidence>
<evidence type="ECO:0000256" key="10">
    <source>
        <dbReference type="ARBA" id="ARBA00023204"/>
    </source>
</evidence>
<dbReference type="InterPro" id="IPR050077">
    <property type="entry name" value="LexA_repressor"/>
</dbReference>
<dbReference type="GO" id="GO:0006281">
    <property type="term" value="P:DNA repair"/>
    <property type="evidence" value="ECO:0007669"/>
    <property type="project" value="UniProtKB-UniRule"/>
</dbReference>
<comment type="catalytic activity">
    <reaction evidence="12">
        <text>Hydrolysis of Ala-|-Gly bond in repressor LexA.</text>
        <dbReference type="EC" id="3.4.21.88"/>
    </reaction>
</comment>
<evidence type="ECO:0000256" key="5">
    <source>
        <dbReference type="ARBA" id="ARBA00022801"/>
    </source>
</evidence>
<keyword evidence="8 12" id="KW-0238">DNA-binding</keyword>
<keyword evidence="2 12" id="KW-0678">Repressor</keyword>